<dbReference type="Gene3D" id="1.20.1090.10">
    <property type="entry name" value="Dehydroquinate synthase-like - alpha domain"/>
    <property type="match status" value="1"/>
</dbReference>
<protein>
    <recommendedName>
        <fullName evidence="10">3-dehydroquinate synthase</fullName>
        <ecNumber evidence="10">4.2.3.4</ecNumber>
    </recommendedName>
</protein>
<dbReference type="PANTHER" id="PTHR43622">
    <property type="entry name" value="3-DEHYDROQUINATE SYNTHASE"/>
    <property type="match status" value="1"/>
</dbReference>
<keyword evidence="5" id="KW-0547">Nucleotide-binding</keyword>
<dbReference type="GO" id="GO:0003856">
    <property type="term" value="F:3-dehydroquinate synthase activity"/>
    <property type="evidence" value="ECO:0007669"/>
    <property type="project" value="UniProtKB-UniRule"/>
</dbReference>
<dbReference type="OrthoDB" id="9806583at2"/>
<keyword evidence="14" id="KW-1185">Reference proteome</keyword>
<dbReference type="InterPro" id="IPR050071">
    <property type="entry name" value="Dehydroquinate_synthase"/>
</dbReference>
<evidence type="ECO:0000256" key="10">
    <source>
        <dbReference type="NCBIfam" id="TIGR01357"/>
    </source>
</evidence>
<dbReference type="GO" id="GO:0046872">
    <property type="term" value="F:metal ion binding"/>
    <property type="evidence" value="ECO:0007669"/>
    <property type="project" value="UniProtKB-KW"/>
</dbReference>
<dbReference type="Gene3D" id="3.40.50.1970">
    <property type="match status" value="1"/>
</dbReference>
<dbReference type="InterPro" id="IPR056179">
    <property type="entry name" value="DHQS_C"/>
</dbReference>
<dbReference type="SUPFAM" id="SSF56796">
    <property type="entry name" value="Dehydroquinate synthase-like"/>
    <property type="match status" value="1"/>
</dbReference>
<dbReference type="PIRSF" id="PIRSF001455">
    <property type="entry name" value="DHQ_synth"/>
    <property type="match status" value="1"/>
</dbReference>
<dbReference type="Pfam" id="PF01761">
    <property type="entry name" value="DHQ_synthase"/>
    <property type="match status" value="1"/>
</dbReference>
<dbReference type="CDD" id="cd08195">
    <property type="entry name" value="DHQS"/>
    <property type="match status" value="1"/>
</dbReference>
<evidence type="ECO:0000259" key="11">
    <source>
        <dbReference type="Pfam" id="PF01761"/>
    </source>
</evidence>
<proteinExistence type="predicted"/>
<comment type="cofactor">
    <cofactor evidence="1">
        <name>NAD(+)</name>
        <dbReference type="ChEBI" id="CHEBI:57540"/>
    </cofactor>
</comment>
<dbReference type="InterPro" id="IPR016037">
    <property type="entry name" value="DHQ_synth_AroB"/>
</dbReference>
<organism evidence="13 14">
    <name type="scientific">Flavisolibacter ginsenosidimutans</name>
    <dbReference type="NCBI Taxonomy" id="661481"/>
    <lineage>
        <taxon>Bacteria</taxon>
        <taxon>Pseudomonadati</taxon>
        <taxon>Bacteroidota</taxon>
        <taxon>Chitinophagia</taxon>
        <taxon>Chitinophagales</taxon>
        <taxon>Chitinophagaceae</taxon>
        <taxon>Flavisolibacter</taxon>
    </lineage>
</organism>
<evidence type="ECO:0000256" key="1">
    <source>
        <dbReference type="ARBA" id="ARBA00001911"/>
    </source>
</evidence>
<keyword evidence="8 13" id="KW-0456">Lyase</keyword>
<feature type="domain" description="3-dehydroquinate synthase C-terminal" evidence="12">
    <location>
        <begin position="169"/>
        <end position="305"/>
    </location>
</feature>
<evidence type="ECO:0000256" key="9">
    <source>
        <dbReference type="ARBA" id="ARBA00023285"/>
    </source>
</evidence>
<sequence length="336" mass="37964">MHAKKIQFSRQATTFYFDAAFSNLKKLVPQKTSVLVTDEHVFAAHQKHFKGWNTIVLKAGEEYKVQATLDSLFEQLLAMKADRTWTLVGVGGGVVTDMTGYAASVYLRGVKFGFVPTTILAMVDAAIGGKNGIDVGLYKNMIGTINQPQFLLYDASLLKTLPLSEWRNGFAEVIKHAAIMDAPMFKELESRNVLFYQKNKVALQKLLQRNAMLKSKVVKEDEFEKDRRRLLNFGHTLGHAVEKQYELMHGESVAIGMAFAAKLSQEMLHFKGIDRLVKLIDQYGLPITAGYDKQKVFDVLVSDKKREGEQMNFILLEKIGKAVIRKIPLQEIYKLI</sequence>
<evidence type="ECO:0000256" key="2">
    <source>
        <dbReference type="ARBA" id="ARBA00001941"/>
    </source>
</evidence>
<evidence type="ECO:0000256" key="3">
    <source>
        <dbReference type="ARBA" id="ARBA00003485"/>
    </source>
</evidence>
<dbReference type="InterPro" id="IPR030963">
    <property type="entry name" value="DHQ_synth_fam"/>
</dbReference>
<comment type="cofactor">
    <cofactor evidence="2">
        <name>Co(2+)</name>
        <dbReference type="ChEBI" id="CHEBI:48828"/>
    </cofactor>
</comment>
<dbReference type="NCBIfam" id="TIGR01357">
    <property type="entry name" value="aroB"/>
    <property type="match status" value="1"/>
</dbReference>
<evidence type="ECO:0000256" key="5">
    <source>
        <dbReference type="ARBA" id="ARBA00022741"/>
    </source>
</evidence>
<gene>
    <name evidence="13" type="primary">aroB</name>
    <name evidence="13" type="ORF">FSB75_20750</name>
</gene>
<name>A0A5B8UQG7_9BACT</name>
<keyword evidence="4" id="KW-0479">Metal-binding</keyword>
<evidence type="ECO:0000256" key="6">
    <source>
        <dbReference type="ARBA" id="ARBA00022833"/>
    </source>
</evidence>
<dbReference type="GO" id="GO:0000166">
    <property type="term" value="F:nucleotide binding"/>
    <property type="evidence" value="ECO:0007669"/>
    <property type="project" value="UniProtKB-KW"/>
</dbReference>
<dbReference type="GO" id="GO:0009423">
    <property type="term" value="P:chorismate biosynthetic process"/>
    <property type="evidence" value="ECO:0007669"/>
    <property type="project" value="UniProtKB-UniRule"/>
</dbReference>
<comment type="function">
    <text evidence="3">Catalyzes the conversion of 3-deoxy-D-arabino-heptulosonate 7-phosphate (DAHP) to dehydroquinate (DHQ).</text>
</comment>
<evidence type="ECO:0000256" key="4">
    <source>
        <dbReference type="ARBA" id="ARBA00022723"/>
    </source>
</evidence>
<evidence type="ECO:0000256" key="7">
    <source>
        <dbReference type="ARBA" id="ARBA00023027"/>
    </source>
</evidence>
<dbReference type="EMBL" id="CP042433">
    <property type="protein sequence ID" value="QEC58230.1"/>
    <property type="molecule type" value="Genomic_DNA"/>
</dbReference>
<evidence type="ECO:0000313" key="13">
    <source>
        <dbReference type="EMBL" id="QEC58230.1"/>
    </source>
</evidence>
<keyword evidence="6" id="KW-0862">Zinc</keyword>
<dbReference type="Proteomes" id="UP000321204">
    <property type="component" value="Chromosome"/>
</dbReference>
<dbReference type="EC" id="4.2.3.4" evidence="10"/>
<dbReference type="KEGG" id="fgg:FSB75_20750"/>
<evidence type="ECO:0000259" key="12">
    <source>
        <dbReference type="Pfam" id="PF24621"/>
    </source>
</evidence>
<feature type="domain" description="3-dehydroquinate synthase N-terminal" evidence="11">
    <location>
        <begin position="55"/>
        <end position="167"/>
    </location>
</feature>
<dbReference type="InterPro" id="IPR030960">
    <property type="entry name" value="DHQS/DOIS_N"/>
</dbReference>
<keyword evidence="7" id="KW-0520">NAD</keyword>
<dbReference type="Pfam" id="PF24621">
    <property type="entry name" value="DHQS_C"/>
    <property type="match status" value="1"/>
</dbReference>
<keyword evidence="9" id="KW-0170">Cobalt</keyword>
<dbReference type="PANTHER" id="PTHR43622:SF1">
    <property type="entry name" value="3-DEHYDROQUINATE SYNTHASE"/>
    <property type="match status" value="1"/>
</dbReference>
<dbReference type="GO" id="GO:0009073">
    <property type="term" value="P:aromatic amino acid family biosynthetic process"/>
    <property type="evidence" value="ECO:0007669"/>
    <property type="project" value="InterPro"/>
</dbReference>
<dbReference type="AlphaFoldDB" id="A0A5B8UQG7"/>
<evidence type="ECO:0000313" key="14">
    <source>
        <dbReference type="Proteomes" id="UP000321204"/>
    </source>
</evidence>
<accession>A0A5B8UQG7</accession>
<reference evidence="13 14" key="1">
    <citation type="journal article" date="2015" name="Int. J. Syst. Evol. Microbiol.">
        <title>Flavisolibacter ginsenosidimutans sp. nov., with ginsenoside-converting activity isolated from soil used for cultivating ginseng.</title>
        <authorList>
            <person name="Zhao Y."/>
            <person name="Liu Q."/>
            <person name="Kang M.S."/>
            <person name="Jin F."/>
            <person name="Yu H."/>
            <person name="Im W.T."/>
        </authorList>
    </citation>
    <scope>NUCLEOTIDE SEQUENCE [LARGE SCALE GENOMIC DNA]</scope>
    <source>
        <strain evidence="13 14">Gsoil 636</strain>
    </source>
</reference>
<dbReference type="RefSeq" id="WP_146791367.1">
    <property type="nucleotide sequence ID" value="NZ_BAABIO010000003.1"/>
</dbReference>
<evidence type="ECO:0000256" key="8">
    <source>
        <dbReference type="ARBA" id="ARBA00023239"/>
    </source>
</evidence>
<dbReference type="GO" id="GO:0005737">
    <property type="term" value="C:cytoplasm"/>
    <property type="evidence" value="ECO:0007669"/>
    <property type="project" value="InterPro"/>
</dbReference>